<dbReference type="InterPro" id="IPR013324">
    <property type="entry name" value="RNA_pol_sigma_r3/r4-like"/>
</dbReference>
<evidence type="ECO:0000313" key="9">
    <source>
        <dbReference type="EMBL" id="MFD2932441.1"/>
    </source>
</evidence>
<evidence type="ECO:0000259" key="8">
    <source>
        <dbReference type="Pfam" id="PF08281"/>
    </source>
</evidence>
<dbReference type="Gene3D" id="1.10.10.10">
    <property type="entry name" value="Winged helix-like DNA-binding domain superfamily/Winged helix DNA-binding domain"/>
    <property type="match status" value="1"/>
</dbReference>
<dbReference type="RefSeq" id="WP_381496639.1">
    <property type="nucleotide sequence ID" value="NZ_JBHUOM010000001.1"/>
</dbReference>
<dbReference type="InterPro" id="IPR013249">
    <property type="entry name" value="RNA_pol_sigma70_r4_t2"/>
</dbReference>
<dbReference type="CDD" id="cd06171">
    <property type="entry name" value="Sigma70_r4"/>
    <property type="match status" value="1"/>
</dbReference>
<evidence type="ECO:0000256" key="6">
    <source>
        <dbReference type="RuleBase" id="RU000716"/>
    </source>
</evidence>
<evidence type="ECO:0000313" key="10">
    <source>
        <dbReference type="Proteomes" id="UP001597512"/>
    </source>
</evidence>
<dbReference type="PANTHER" id="PTHR43133">
    <property type="entry name" value="RNA POLYMERASE ECF-TYPE SIGMA FACTO"/>
    <property type="match status" value="1"/>
</dbReference>
<evidence type="ECO:0000256" key="2">
    <source>
        <dbReference type="ARBA" id="ARBA00023015"/>
    </source>
</evidence>
<keyword evidence="3 6" id="KW-0731">Sigma factor</keyword>
<dbReference type="PANTHER" id="PTHR43133:SF8">
    <property type="entry name" value="RNA POLYMERASE SIGMA FACTOR HI_1459-RELATED"/>
    <property type="match status" value="1"/>
</dbReference>
<dbReference type="NCBIfam" id="TIGR02937">
    <property type="entry name" value="sigma70-ECF"/>
    <property type="match status" value="1"/>
</dbReference>
<dbReference type="Gene3D" id="1.10.1740.10">
    <property type="match status" value="1"/>
</dbReference>
<organism evidence="9 10">
    <name type="scientific">Spirosoma flavum</name>
    <dbReference type="NCBI Taxonomy" id="2048557"/>
    <lineage>
        <taxon>Bacteria</taxon>
        <taxon>Pseudomonadati</taxon>
        <taxon>Bacteroidota</taxon>
        <taxon>Cytophagia</taxon>
        <taxon>Cytophagales</taxon>
        <taxon>Cytophagaceae</taxon>
        <taxon>Spirosoma</taxon>
    </lineage>
</organism>
<dbReference type="Pfam" id="PF04542">
    <property type="entry name" value="Sigma70_r2"/>
    <property type="match status" value="1"/>
</dbReference>
<evidence type="ECO:0000256" key="3">
    <source>
        <dbReference type="ARBA" id="ARBA00023082"/>
    </source>
</evidence>
<feature type="domain" description="RNA polymerase sigma-70 region 2" evidence="7">
    <location>
        <begin position="10"/>
        <end position="77"/>
    </location>
</feature>
<reference evidence="10" key="1">
    <citation type="journal article" date="2019" name="Int. J. Syst. Evol. Microbiol.">
        <title>The Global Catalogue of Microorganisms (GCM) 10K type strain sequencing project: providing services to taxonomists for standard genome sequencing and annotation.</title>
        <authorList>
            <consortium name="The Broad Institute Genomics Platform"/>
            <consortium name="The Broad Institute Genome Sequencing Center for Infectious Disease"/>
            <person name="Wu L."/>
            <person name="Ma J."/>
        </authorList>
    </citation>
    <scope>NUCLEOTIDE SEQUENCE [LARGE SCALE GENOMIC DNA]</scope>
    <source>
        <strain evidence="10">KCTC 52490</strain>
    </source>
</reference>
<dbReference type="InterPro" id="IPR007627">
    <property type="entry name" value="RNA_pol_sigma70_r2"/>
</dbReference>
<name>A0ABW6AAZ1_9BACT</name>
<proteinExistence type="inferred from homology"/>
<keyword evidence="10" id="KW-1185">Reference proteome</keyword>
<sequence length="164" mass="18949">MLSPPDFDTLYQTYYPKVLKLCLGYTGSYPQAQDLAQEAFVKAWQNLSSFKGDSLVSTWLYRIAVNTCLNHLRKERKQATDTLQEYHSDQQADEPNELESQISLLYSCISKLAETDRLIITLVLDDMPYPEIAQIIGISEGNLRVKIHRIKQQLTDIYHRHGRL</sequence>
<keyword evidence="2 6" id="KW-0805">Transcription regulation</keyword>
<evidence type="ECO:0000256" key="1">
    <source>
        <dbReference type="ARBA" id="ARBA00010641"/>
    </source>
</evidence>
<evidence type="ECO:0000256" key="5">
    <source>
        <dbReference type="ARBA" id="ARBA00023163"/>
    </source>
</evidence>
<dbReference type="PROSITE" id="PS01063">
    <property type="entry name" value="SIGMA70_ECF"/>
    <property type="match status" value="1"/>
</dbReference>
<dbReference type="InterPro" id="IPR000838">
    <property type="entry name" value="RNA_pol_sigma70_ECF_CS"/>
</dbReference>
<feature type="domain" description="RNA polymerase sigma factor 70 region 4 type 2" evidence="8">
    <location>
        <begin position="104"/>
        <end position="154"/>
    </location>
</feature>
<dbReference type="InterPro" id="IPR014284">
    <property type="entry name" value="RNA_pol_sigma-70_dom"/>
</dbReference>
<dbReference type="SUPFAM" id="SSF88659">
    <property type="entry name" value="Sigma3 and sigma4 domains of RNA polymerase sigma factors"/>
    <property type="match status" value="1"/>
</dbReference>
<dbReference type="InterPro" id="IPR013325">
    <property type="entry name" value="RNA_pol_sigma_r2"/>
</dbReference>
<accession>A0ABW6AAZ1</accession>
<dbReference type="EMBL" id="JBHUOM010000001">
    <property type="protein sequence ID" value="MFD2932441.1"/>
    <property type="molecule type" value="Genomic_DNA"/>
</dbReference>
<evidence type="ECO:0000256" key="4">
    <source>
        <dbReference type="ARBA" id="ARBA00023125"/>
    </source>
</evidence>
<dbReference type="SUPFAM" id="SSF88946">
    <property type="entry name" value="Sigma2 domain of RNA polymerase sigma factors"/>
    <property type="match status" value="1"/>
</dbReference>
<comment type="similarity">
    <text evidence="1 6">Belongs to the sigma-70 factor family. ECF subfamily.</text>
</comment>
<dbReference type="InterPro" id="IPR036388">
    <property type="entry name" value="WH-like_DNA-bd_sf"/>
</dbReference>
<gene>
    <name evidence="9" type="ORF">ACFS25_01535</name>
</gene>
<keyword evidence="4 6" id="KW-0238">DNA-binding</keyword>
<protein>
    <recommendedName>
        <fullName evidence="6">RNA polymerase sigma factor</fullName>
    </recommendedName>
</protein>
<keyword evidence="5 6" id="KW-0804">Transcription</keyword>
<comment type="caution">
    <text evidence="9">The sequence shown here is derived from an EMBL/GenBank/DDBJ whole genome shotgun (WGS) entry which is preliminary data.</text>
</comment>
<dbReference type="Pfam" id="PF08281">
    <property type="entry name" value="Sigma70_r4_2"/>
    <property type="match status" value="1"/>
</dbReference>
<dbReference type="Proteomes" id="UP001597512">
    <property type="component" value="Unassembled WGS sequence"/>
</dbReference>
<dbReference type="InterPro" id="IPR039425">
    <property type="entry name" value="RNA_pol_sigma-70-like"/>
</dbReference>
<evidence type="ECO:0000259" key="7">
    <source>
        <dbReference type="Pfam" id="PF04542"/>
    </source>
</evidence>